<proteinExistence type="predicted"/>
<dbReference type="GO" id="GO:0030246">
    <property type="term" value="F:carbohydrate binding"/>
    <property type="evidence" value="ECO:0007669"/>
    <property type="project" value="InterPro"/>
</dbReference>
<evidence type="ECO:0000256" key="1">
    <source>
        <dbReference type="SAM" id="MobiDB-lite"/>
    </source>
</evidence>
<dbReference type="EMBL" id="CP097508">
    <property type="protein sequence ID" value="URE10360.1"/>
    <property type="molecule type" value="Genomic_DNA"/>
</dbReference>
<gene>
    <name evidence="2" type="ORF">MUK42_04550</name>
</gene>
<dbReference type="OrthoDB" id="533833at2759"/>
<name>A0A9E7G925_9LILI</name>
<evidence type="ECO:0000313" key="2">
    <source>
        <dbReference type="EMBL" id="URE10360.1"/>
    </source>
</evidence>
<protein>
    <submittedName>
        <fullName evidence="2">Protein PHLOEM protein 2-LIKE</fullName>
    </submittedName>
</protein>
<keyword evidence="3" id="KW-1185">Reference proteome</keyword>
<sequence>MGATSSQARRRDKLQAIGGKAANPSKDDSLRDHIYSGGSSSNKRKKHGVDEKTGANCFALVARDLSITWGDDPRYWQWLPTKEAGEVEMEVAALIDVCWLEIHGKLEMSLLTPAVGYEIFFVVMISKEDAYGWETPVNLRVKFPDGRVEEHKESLLEKPRGRWIPLMVSMLRTRPEQAGEMEISLLECDSGQWKRGLIVKGLIVRPTE</sequence>
<dbReference type="Proteomes" id="UP001055439">
    <property type="component" value="Chromosome 6"/>
</dbReference>
<reference evidence="2" key="1">
    <citation type="submission" date="2022-05" db="EMBL/GenBank/DDBJ databases">
        <title>The Musa troglodytarum L. genome provides insights into the mechanism of non-climacteric behaviour and enrichment of carotenoids.</title>
        <authorList>
            <person name="Wang J."/>
        </authorList>
    </citation>
    <scope>NUCLEOTIDE SEQUENCE</scope>
    <source>
        <tissue evidence="2">Leaf</tissue>
    </source>
</reference>
<dbReference type="PANTHER" id="PTHR48478">
    <property type="entry name" value="LECTIN-LIKE"/>
    <property type="match status" value="1"/>
</dbReference>
<organism evidence="2 3">
    <name type="scientific">Musa troglodytarum</name>
    <name type="common">fe'i banana</name>
    <dbReference type="NCBI Taxonomy" id="320322"/>
    <lineage>
        <taxon>Eukaryota</taxon>
        <taxon>Viridiplantae</taxon>
        <taxon>Streptophyta</taxon>
        <taxon>Embryophyta</taxon>
        <taxon>Tracheophyta</taxon>
        <taxon>Spermatophyta</taxon>
        <taxon>Magnoliopsida</taxon>
        <taxon>Liliopsida</taxon>
        <taxon>Zingiberales</taxon>
        <taxon>Musaceae</taxon>
        <taxon>Musa</taxon>
    </lineage>
</organism>
<dbReference type="PANTHER" id="PTHR48478:SF1">
    <property type="entry name" value="LECTIN-LIKE"/>
    <property type="match status" value="1"/>
</dbReference>
<dbReference type="InterPro" id="IPR052147">
    <property type="entry name" value="PP2-like/Lectin"/>
</dbReference>
<evidence type="ECO:0000313" key="3">
    <source>
        <dbReference type="Proteomes" id="UP001055439"/>
    </source>
</evidence>
<dbReference type="InterPro" id="IPR025886">
    <property type="entry name" value="PP2-like"/>
</dbReference>
<dbReference type="Pfam" id="PF14299">
    <property type="entry name" value="PP2"/>
    <property type="match status" value="1"/>
</dbReference>
<dbReference type="AlphaFoldDB" id="A0A9E7G925"/>
<feature type="compositionally biased region" description="Basic and acidic residues" evidence="1">
    <location>
        <begin position="25"/>
        <end position="34"/>
    </location>
</feature>
<feature type="region of interest" description="Disordered" evidence="1">
    <location>
        <begin position="1"/>
        <end position="49"/>
    </location>
</feature>
<accession>A0A9E7G925</accession>